<evidence type="ECO:0000313" key="4">
    <source>
        <dbReference type="EMBL" id="AWB66081.1"/>
    </source>
</evidence>
<dbReference type="OrthoDB" id="9775851at2"/>
<dbReference type="Pfam" id="PF20434">
    <property type="entry name" value="BD-FAE"/>
    <property type="match status" value="1"/>
</dbReference>
<evidence type="ECO:0000259" key="3">
    <source>
        <dbReference type="Pfam" id="PF20434"/>
    </source>
</evidence>
<dbReference type="GO" id="GO:0016787">
    <property type="term" value="F:hydrolase activity"/>
    <property type="evidence" value="ECO:0007669"/>
    <property type="project" value="UniProtKB-KW"/>
</dbReference>
<reference evidence="4 5" key="1">
    <citation type="submission" date="2018-01" db="EMBL/GenBank/DDBJ databases">
        <title>Genome sequence of a Cantenovulum-like bacteria.</title>
        <authorList>
            <person name="Tan W.R."/>
            <person name="Lau N.-S."/>
            <person name="Go F."/>
            <person name="Amirul A.-A.A."/>
        </authorList>
    </citation>
    <scope>NUCLEOTIDE SEQUENCE [LARGE SCALE GENOMIC DNA]</scope>
    <source>
        <strain evidence="4 5">CCB-QB4</strain>
    </source>
</reference>
<dbReference type="PANTHER" id="PTHR48081:SF13">
    <property type="entry name" value="ALPHA_BETA HYDROLASE"/>
    <property type="match status" value="1"/>
</dbReference>
<feature type="domain" description="BD-FAE-like" evidence="3">
    <location>
        <begin position="55"/>
        <end position="254"/>
    </location>
</feature>
<gene>
    <name evidence="4" type="ORF">C2869_06335</name>
</gene>
<organism evidence="4 5">
    <name type="scientific">Saccharobesus litoralis</name>
    <dbReference type="NCBI Taxonomy" id="2172099"/>
    <lineage>
        <taxon>Bacteria</taxon>
        <taxon>Pseudomonadati</taxon>
        <taxon>Pseudomonadota</taxon>
        <taxon>Gammaproteobacteria</taxon>
        <taxon>Alteromonadales</taxon>
        <taxon>Alteromonadaceae</taxon>
        <taxon>Saccharobesus</taxon>
    </lineage>
</organism>
<dbReference type="Gene3D" id="3.40.50.1820">
    <property type="entry name" value="alpha/beta hydrolase"/>
    <property type="match status" value="1"/>
</dbReference>
<dbReference type="InterPro" id="IPR050300">
    <property type="entry name" value="GDXG_lipolytic_enzyme"/>
</dbReference>
<dbReference type="SUPFAM" id="SSF53474">
    <property type="entry name" value="alpha/beta-Hydrolases"/>
    <property type="match status" value="1"/>
</dbReference>
<dbReference type="EMBL" id="CP026604">
    <property type="protein sequence ID" value="AWB66081.1"/>
    <property type="molecule type" value="Genomic_DNA"/>
</dbReference>
<evidence type="ECO:0000256" key="1">
    <source>
        <dbReference type="ARBA" id="ARBA00022801"/>
    </source>
</evidence>
<dbReference type="PANTHER" id="PTHR48081">
    <property type="entry name" value="AB HYDROLASE SUPERFAMILY PROTEIN C4A8.06C"/>
    <property type="match status" value="1"/>
</dbReference>
<evidence type="ECO:0000256" key="2">
    <source>
        <dbReference type="SAM" id="SignalP"/>
    </source>
</evidence>
<accession>A0A2S0VPD0</accession>
<keyword evidence="1" id="KW-0378">Hydrolase</keyword>
<proteinExistence type="predicted"/>
<dbReference type="InterPro" id="IPR029058">
    <property type="entry name" value="AB_hydrolase_fold"/>
</dbReference>
<name>A0A2S0VPD0_9ALTE</name>
<dbReference type="RefSeq" id="WP_108602152.1">
    <property type="nucleotide sequence ID" value="NZ_CP026604.1"/>
</dbReference>
<feature type="signal peptide" evidence="2">
    <location>
        <begin position="1"/>
        <end position="20"/>
    </location>
</feature>
<dbReference type="KEGG" id="cate:C2869_06335"/>
<sequence>MKICQLMPLLFLLVCGITHASTIKDPETQHLLNFTGLKTDILIGEIEGVKLTINIAQPKVRGKKPRPVLVFIHGGGLIKGDKNSLNQRIVKMASKGVVTASLMYRLAPEYKFPAAIEDVKAGIRFIKANAKVLHIDPDNIVVNGASAGGYLAVMLGVTGNSSAFAKHGLYTEYDSVVKAVMAQSPPVGDYTKANYQDFALVKRFKNNSNDMQKSLAAISPVTYLDKQDPPFFISHGTADTVVPVEMSRHFTAELKKLGHEYEYIEVEGGKHSLTRSKPLQAKLVFKATMQFFAKHTRD</sequence>
<feature type="chain" id="PRO_5015764072" description="BD-FAE-like domain-containing protein" evidence="2">
    <location>
        <begin position="21"/>
        <end position="298"/>
    </location>
</feature>
<protein>
    <recommendedName>
        <fullName evidence="3">BD-FAE-like domain-containing protein</fullName>
    </recommendedName>
</protein>
<keyword evidence="5" id="KW-1185">Reference proteome</keyword>
<keyword evidence="2" id="KW-0732">Signal</keyword>
<dbReference type="InterPro" id="IPR049492">
    <property type="entry name" value="BD-FAE-like_dom"/>
</dbReference>
<dbReference type="Proteomes" id="UP000244441">
    <property type="component" value="Chromosome"/>
</dbReference>
<evidence type="ECO:0000313" key="5">
    <source>
        <dbReference type="Proteomes" id="UP000244441"/>
    </source>
</evidence>
<dbReference type="AlphaFoldDB" id="A0A2S0VPD0"/>